<proteinExistence type="predicted"/>
<name>A0ABP9VKT0_9BACT</name>
<organism evidence="3 4">
    <name type="scientific">Novipirellula caenicola</name>
    <dbReference type="NCBI Taxonomy" id="1536901"/>
    <lineage>
        <taxon>Bacteria</taxon>
        <taxon>Pseudomonadati</taxon>
        <taxon>Planctomycetota</taxon>
        <taxon>Planctomycetia</taxon>
        <taxon>Pirellulales</taxon>
        <taxon>Pirellulaceae</taxon>
        <taxon>Novipirellula</taxon>
    </lineage>
</organism>
<evidence type="ECO:0000259" key="2">
    <source>
        <dbReference type="PROSITE" id="PS50914"/>
    </source>
</evidence>
<evidence type="ECO:0000313" key="3">
    <source>
        <dbReference type="EMBL" id="GAA5504753.1"/>
    </source>
</evidence>
<dbReference type="InterPro" id="IPR007055">
    <property type="entry name" value="BON_dom"/>
</dbReference>
<dbReference type="Proteomes" id="UP001416858">
    <property type="component" value="Unassembled WGS sequence"/>
</dbReference>
<gene>
    <name evidence="3" type="ORF">Rcae01_00192</name>
</gene>
<feature type="compositionally biased region" description="Low complexity" evidence="1">
    <location>
        <begin position="49"/>
        <end position="73"/>
    </location>
</feature>
<feature type="domain" description="BON" evidence="2">
    <location>
        <begin position="167"/>
        <end position="236"/>
    </location>
</feature>
<reference evidence="3 4" key="1">
    <citation type="submission" date="2024-02" db="EMBL/GenBank/DDBJ databases">
        <title>Rhodopirellula caenicola NBRC 110016.</title>
        <authorList>
            <person name="Ichikawa N."/>
            <person name="Katano-Makiyama Y."/>
            <person name="Hidaka K."/>
        </authorList>
    </citation>
    <scope>NUCLEOTIDE SEQUENCE [LARGE SCALE GENOMIC DNA]</scope>
    <source>
        <strain evidence="3 4">NBRC 110016</strain>
    </source>
</reference>
<keyword evidence="4" id="KW-1185">Reference proteome</keyword>
<accession>A0ABP9VKT0</accession>
<protein>
    <recommendedName>
        <fullName evidence="2">BON domain-containing protein</fullName>
    </recommendedName>
</protein>
<comment type="caution">
    <text evidence="3">The sequence shown here is derived from an EMBL/GenBank/DDBJ whole genome shotgun (WGS) entry which is preliminary data.</text>
</comment>
<dbReference type="EMBL" id="BAABRO010000001">
    <property type="protein sequence ID" value="GAA5504753.1"/>
    <property type="molecule type" value="Genomic_DNA"/>
</dbReference>
<evidence type="ECO:0000256" key="1">
    <source>
        <dbReference type="SAM" id="MobiDB-lite"/>
    </source>
</evidence>
<dbReference type="Pfam" id="PF04972">
    <property type="entry name" value="BON"/>
    <property type="match status" value="1"/>
</dbReference>
<dbReference type="PROSITE" id="PS50914">
    <property type="entry name" value="BON"/>
    <property type="match status" value="1"/>
</dbReference>
<feature type="region of interest" description="Disordered" evidence="1">
    <location>
        <begin position="48"/>
        <end position="73"/>
    </location>
</feature>
<dbReference type="Gene3D" id="3.30.1340.30">
    <property type="match status" value="1"/>
</dbReference>
<sequence length="239" mass="24388">MSGWRLLCFGATLKRPFNDLISMMHLRFSLFAAAVVLMVHPTLAQQIDTGTATGGTNNTATGGTTSNAGTSSTATTMDADQAFSQIERGTTIGATAATGAGFNELGGAASGVGNAGGFGGFGGFGGGGGFGGLGGLGGMFGNTGASTSAQPVIRTRLRSAIEVTPRSSTQIQRSASQRIMTLPSHSRISGVNIHVQDGTAILEGVVGTEKERRMSELLMRLEPGVKSVENRISLSPSFQ</sequence>
<evidence type="ECO:0000313" key="4">
    <source>
        <dbReference type="Proteomes" id="UP001416858"/>
    </source>
</evidence>